<evidence type="ECO:0000259" key="1">
    <source>
        <dbReference type="Pfam" id="PF13614"/>
    </source>
</evidence>
<dbReference type="Proteomes" id="UP001259659">
    <property type="component" value="Unassembled WGS sequence"/>
</dbReference>
<name>A0ABU2FCY9_9EURY</name>
<dbReference type="RefSeq" id="WP_310919774.1">
    <property type="nucleotide sequence ID" value="NZ_JAMQON010000003.1"/>
</dbReference>
<dbReference type="InterPro" id="IPR025669">
    <property type="entry name" value="AAA_dom"/>
</dbReference>
<dbReference type="Gene3D" id="3.40.50.300">
    <property type="entry name" value="P-loop containing nucleotide triphosphate hydrolases"/>
    <property type="match status" value="1"/>
</dbReference>
<dbReference type="Pfam" id="PF13614">
    <property type="entry name" value="AAA_31"/>
    <property type="match status" value="1"/>
</dbReference>
<evidence type="ECO:0000313" key="3">
    <source>
        <dbReference type="Proteomes" id="UP001259659"/>
    </source>
</evidence>
<reference evidence="2 3" key="1">
    <citation type="submission" date="2022-06" db="EMBL/GenBank/DDBJ databases">
        <title>Haloarcula sp. a new haloarchaeum isolate from saline soil.</title>
        <authorList>
            <person name="Strakova D."/>
            <person name="Galisteo C."/>
            <person name="Sanchez-Porro C."/>
            <person name="Ventosa A."/>
        </authorList>
    </citation>
    <scope>NUCLEOTIDE SEQUENCE [LARGE SCALE GENOMIC DNA]</scope>
    <source>
        <strain evidence="2 3">S1CR25-12</strain>
    </source>
</reference>
<evidence type="ECO:0000313" key="2">
    <source>
        <dbReference type="EMBL" id="MDS0260109.1"/>
    </source>
</evidence>
<keyword evidence="3" id="KW-1185">Reference proteome</keyword>
<dbReference type="InterPro" id="IPR027417">
    <property type="entry name" value="P-loop_NTPase"/>
</dbReference>
<comment type="caution">
    <text evidence="2">The sequence shown here is derived from an EMBL/GenBank/DDBJ whole genome shotgun (WGS) entry which is preliminary data.</text>
</comment>
<dbReference type="EMBL" id="JAMQON010000003">
    <property type="protein sequence ID" value="MDS0260109.1"/>
    <property type="molecule type" value="Genomic_DNA"/>
</dbReference>
<gene>
    <name evidence="2" type="ORF">NDI56_11960</name>
</gene>
<feature type="domain" description="AAA" evidence="1">
    <location>
        <begin position="6"/>
        <end position="142"/>
    </location>
</feature>
<sequence length="242" mass="24871">MVISTLALVGVAGGAGTTRTAVETAATLARADRSVAVVDAAFGTQGLATYVDGRLTDDITAVVTGDAALQDALYDADYDVPGRVAFCPAHAPFERLARAKTPDAARAFETAVADAADRFDHVLLDVPPVAANQSVALLTTAQRRALVAPATQRGVDLLPRQRGRLRDLDAPADAVLATRTDAPEAVAVSDTDFDIPAADPVGPAALDPESPLAPAVAAATEALLEVDLELTFEESGLFDSLG</sequence>
<organism evidence="2 3">
    <name type="scientific">Haloarcula saliterrae</name>
    <dbReference type="NCBI Taxonomy" id="2950534"/>
    <lineage>
        <taxon>Archaea</taxon>
        <taxon>Methanobacteriati</taxon>
        <taxon>Methanobacteriota</taxon>
        <taxon>Stenosarchaea group</taxon>
        <taxon>Halobacteria</taxon>
        <taxon>Halobacteriales</taxon>
        <taxon>Haloarculaceae</taxon>
        <taxon>Haloarcula</taxon>
    </lineage>
</organism>
<proteinExistence type="predicted"/>
<protein>
    <submittedName>
        <fullName evidence="2">ParA family protein</fullName>
    </submittedName>
</protein>
<accession>A0ABU2FCY9</accession>
<dbReference type="SUPFAM" id="SSF52540">
    <property type="entry name" value="P-loop containing nucleoside triphosphate hydrolases"/>
    <property type="match status" value="1"/>
</dbReference>